<dbReference type="PANTHER" id="PTHR43221">
    <property type="entry name" value="PROTEASE HTPX"/>
    <property type="match status" value="1"/>
</dbReference>
<keyword evidence="9 12" id="KW-0472">Membrane</keyword>
<dbReference type="PROSITE" id="PS51257">
    <property type="entry name" value="PROKAR_LIPOPROTEIN"/>
    <property type="match status" value="1"/>
</dbReference>
<sequence>MRRRAPSALGPLVRAGAAVVAVVAFYTGLACWAAAAIGLPWWSGIVPVALMLLGSDYFHREVLGAQLAERRPEPVGEEDDPRLHAVADRLAALTGLAKPTFRSFESPAPHAFTLTHPPSGDGPTVFLSSGLRERLANAELEAVLAHEYAHIAHRDQRLLDYAGSMSHWTAYLPLLLTQRLLTVDAPLCRLAHRCGRRWLPFGAGRQQVEEFLENAPAATLPRPVAAVVIALVAVARGLFVALVPVVGAAIPVVTAVGIVLALPGFYATAALTRHRELAADAAAARTTGAPSALVSALSELTGEMESIPQRDLRKVAGVKGQGIVPVDPPPQSTLERVLGWFILLPLMDSHPPLRRRTARLERLGRSLNGPPHTSGNTPVSMSKPNGSGR</sequence>
<dbReference type="RefSeq" id="WP_270686320.1">
    <property type="nucleotide sequence ID" value="NZ_JAQFWQ010000037.1"/>
</dbReference>
<feature type="transmembrane region" description="Helical" evidence="12">
    <location>
        <begin position="12"/>
        <end position="35"/>
    </location>
</feature>
<keyword evidence="15" id="KW-1185">Reference proteome</keyword>
<evidence type="ECO:0000256" key="9">
    <source>
        <dbReference type="ARBA" id="ARBA00023136"/>
    </source>
</evidence>
<comment type="cofactor">
    <cofactor evidence="10">
        <name>Zn(2+)</name>
        <dbReference type="ChEBI" id="CHEBI:29105"/>
    </cofactor>
    <text evidence="10">Binds 1 zinc ion per subunit.</text>
</comment>
<keyword evidence="1" id="KW-1003">Cell membrane</keyword>
<evidence type="ECO:0000313" key="15">
    <source>
        <dbReference type="Proteomes" id="UP001527866"/>
    </source>
</evidence>
<keyword evidence="3 12" id="KW-0812">Transmembrane</keyword>
<gene>
    <name evidence="14" type="ORF">O4J56_14595</name>
</gene>
<comment type="similarity">
    <text evidence="10">Belongs to the peptidase M48 family.</text>
</comment>
<evidence type="ECO:0000256" key="8">
    <source>
        <dbReference type="ARBA" id="ARBA00023049"/>
    </source>
</evidence>
<comment type="caution">
    <text evidence="14">The sequence shown here is derived from an EMBL/GenBank/DDBJ whole genome shotgun (WGS) entry which is preliminary data.</text>
</comment>
<dbReference type="Proteomes" id="UP001527866">
    <property type="component" value="Unassembled WGS sequence"/>
</dbReference>
<feature type="transmembrane region" description="Helical" evidence="12">
    <location>
        <begin position="41"/>
        <end position="58"/>
    </location>
</feature>
<dbReference type="Pfam" id="PF01435">
    <property type="entry name" value="Peptidase_M48"/>
    <property type="match status" value="2"/>
</dbReference>
<evidence type="ECO:0000256" key="6">
    <source>
        <dbReference type="ARBA" id="ARBA00022833"/>
    </source>
</evidence>
<feature type="domain" description="Peptidase M48" evidence="13">
    <location>
        <begin position="263"/>
        <end position="362"/>
    </location>
</feature>
<feature type="compositionally biased region" description="Polar residues" evidence="11">
    <location>
        <begin position="371"/>
        <end position="389"/>
    </location>
</feature>
<feature type="region of interest" description="Disordered" evidence="11">
    <location>
        <begin position="364"/>
        <end position="389"/>
    </location>
</feature>
<dbReference type="InterPro" id="IPR050083">
    <property type="entry name" value="HtpX_protease"/>
</dbReference>
<keyword evidence="7 12" id="KW-1133">Transmembrane helix</keyword>
<name>A0ABT4U4J8_9ACTN</name>
<dbReference type="PANTHER" id="PTHR43221:SF2">
    <property type="entry name" value="PROTEASE HTPX HOMOLOG"/>
    <property type="match status" value="1"/>
</dbReference>
<dbReference type="Gene3D" id="3.30.2010.10">
    <property type="entry name" value="Metalloproteases ('zincins'), catalytic domain"/>
    <property type="match status" value="1"/>
</dbReference>
<proteinExistence type="inferred from homology"/>
<evidence type="ECO:0000256" key="5">
    <source>
        <dbReference type="ARBA" id="ARBA00022801"/>
    </source>
</evidence>
<dbReference type="EC" id="3.4.24.-" evidence="14"/>
<keyword evidence="2 10" id="KW-0645">Protease</keyword>
<evidence type="ECO:0000256" key="11">
    <source>
        <dbReference type="SAM" id="MobiDB-lite"/>
    </source>
</evidence>
<keyword evidence="6 10" id="KW-0862">Zinc</keyword>
<evidence type="ECO:0000256" key="12">
    <source>
        <dbReference type="SAM" id="Phobius"/>
    </source>
</evidence>
<evidence type="ECO:0000256" key="2">
    <source>
        <dbReference type="ARBA" id="ARBA00022670"/>
    </source>
</evidence>
<evidence type="ECO:0000256" key="10">
    <source>
        <dbReference type="RuleBase" id="RU003983"/>
    </source>
</evidence>
<feature type="transmembrane region" description="Helical" evidence="12">
    <location>
        <begin position="248"/>
        <end position="267"/>
    </location>
</feature>
<evidence type="ECO:0000313" key="14">
    <source>
        <dbReference type="EMBL" id="MDA2811869.1"/>
    </source>
</evidence>
<dbReference type="InterPro" id="IPR001915">
    <property type="entry name" value="Peptidase_M48"/>
</dbReference>
<reference evidence="14 15" key="1">
    <citation type="submission" date="2023-01" db="EMBL/GenBank/DDBJ databases">
        <title>Draft genome sequence of Nocardiopsis sp. RSe5-2 isolated from halophytes.</title>
        <authorList>
            <person name="Duangmal K."/>
            <person name="Chantavorakit T."/>
        </authorList>
    </citation>
    <scope>NUCLEOTIDE SEQUENCE [LARGE SCALE GENOMIC DNA]</scope>
    <source>
        <strain evidence="14 15">RSe5-2</strain>
    </source>
</reference>
<protein>
    <submittedName>
        <fullName evidence="14">M48 family metalloprotease</fullName>
        <ecNumber evidence="14">3.4.24.-</ecNumber>
    </submittedName>
</protein>
<feature type="transmembrane region" description="Helical" evidence="12">
    <location>
        <begin position="224"/>
        <end position="242"/>
    </location>
</feature>
<dbReference type="EMBL" id="JAQFWQ010000037">
    <property type="protein sequence ID" value="MDA2811869.1"/>
    <property type="molecule type" value="Genomic_DNA"/>
</dbReference>
<keyword evidence="8 10" id="KW-0482">Metalloprotease</keyword>
<evidence type="ECO:0000256" key="7">
    <source>
        <dbReference type="ARBA" id="ARBA00022989"/>
    </source>
</evidence>
<organism evidence="14 15">
    <name type="scientific">Nocardiopsis endophytica</name>
    <dbReference type="NCBI Taxonomy" id="3018445"/>
    <lineage>
        <taxon>Bacteria</taxon>
        <taxon>Bacillati</taxon>
        <taxon>Actinomycetota</taxon>
        <taxon>Actinomycetes</taxon>
        <taxon>Streptosporangiales</taxon>
        <taxon>Nocardiopsidaceae</taxon>
        <taxon>Nocardiopsis</taxon>
    </lineage>
</organism>
<keyword evidence="4" id="KW-0479">Metal-binding</keyword>
<accession>A0ABT4U4J8</accession>
<evidence type="ECO:0000256" key="3">
    <source>
        <dbReference type="ARBA" id="ARBA00022692"/>
    </source>
</evidence>
<evidence type="ECO:0000256" key="4">
    <source>
        <dbReference type="ARBA" id="ARBA00022723"/>
    </source>
</evidence>
<dbReference type="GO" id="GO:0008237">
    <property type="term" value="F:metallopeptidase activity"/>
    <property type="evidence" value="ECO:0007669"/>
    <property type="project" value="UniProtKB-KW"/>
</dbReference>
<feature type="domain" description="Peptidase M48" evidence="13">
    <location>
        <begin position="79"/>
        <end position="164"/>
    </location>
</feature>
<keyword evidence="5 10" id="KW-0378">Hydrolase</keyword>
<evidence type="ECO:0000256" key="1">
    <source>
        <dbReference type="ARBA" id="ARBA00022475"/>
    </source>
</evidence>
<evidence type="ECO:0000259" key="13">
    <source>
        <dbReference type="Pfam" id="PF01435"/>
    </source>
</evidence>